<dbReference type="Pfam" id="PF03031">
    <property type="entry name" value="NIF"/>
    <property type="match status" value="1"/>
</dbReference>
<dbReference type="Gene3D" id="3.40.50.1000">
    <property type="entry name" value="HAD superfamily/HAD-like"/>
    <property type="match status" value="1"/>
</dbReference>
<evidence type="ECO:0000256" key="1">
    <source>
        <dbReference type="ARBA" id="ARBA00004434"/>
    </source>
</evidence>
<evidence type="ECO:0000256" key="8">
    <source>
        <dbReference type="ARBA" id="ARBA00022946"/>
    </source>
</evidence>
<gene>
    <name evidence="15" type="primary">SPOSA6832_00823</name>
</gene>
<evidence type="ECO:0000256" key="9">
    <source>
        <dbReference type="ARBA" id="ARBA00022989"/>
    </source>
</evidence>
<dbReference type="InterPro" id="IPR004274">
    <property type="entry name" value="FCP1_dom"/>
</dbReference>
<evidence type="ECO:0000256" key="2">
    <source>
        <dbReference type="ARBA" id="ARBA00006344"/>
    </source>
</evidence>
<dbReference type="SMART" id="SM00577">
    <property type="entry name" value="CPDc"/>
    <property type="match status" value="1"/>
</dbReference>
<dbReference type="EMBL" id="CENE01000002">
    <property type="protein sequence ID" value="CEQ39318.1"/>
    <property type="molecule type" value="Genomic_DNA"/>
</dbReference>
<evidence type="ECO:0000256" key="6">
    <source>
        <dbReference type="ARBA" id="ARBA00022792"/>
    </source>
</evidence>
<comment type="function">
    <text evidence="13">Essential component of the TIM23 complex, a complex that mediates the translocation of transit peptide-containing proteins across the mitochondrial inner membrane.</text>
</comment>
<evidence type="ECO:0000256" key="5">
    <source>
        <dbReference type="ARBA" id="ARBA00022692"/>
    </source>
</evidence>
<dbReference type="CDD" id="cd07521">
    <property type="entry name" value="HAD_FCP1-like"/>
    <property type="match status" value="1"/>
</dbReference>
<evidence type="ECO:0000256" key="7">
    <source>
        <dbReference type="ARBA" id="ARBA00022927"/>
    </source>
</evidence>
<organism evidence="15 16">
    <name type="scientific">Sporidiobolus salmonicolor</name>
    <name type="common">Yeast-like fungus</name>
    <name type="synonym">Sporobolomyces salmonicolor</name>
    <dbReference type="NCBI Taxonomy" id="5005"/>
    <lineage>
        <taxon>Eukaryota</taxon>
        <taxon>Fungi</taxon>
        <taxon>Dikarya</taxon>
        <taxon>Basidiomycota</taxon>
        <taxon>Pucciniomycotina</taxon>
        <taxon>Microbotryomycetes</taxon>
        <taxon>Sporidiobolales</taxon>
        <taxon>Sporidiobolaceae</taxon>
        <taxon>Sporobolomyces</taxon>
    </lineage>
</organism>
<dbReference type="OrthoDB" id="287041at2759"/>
<evidence type="ECO:0000313" key="16">
    <source>
        <dbReference type="Proteomes" id="UP000243876"/>
    </source>
</evidence>
<dbReference type="InterPro" id="IPR050365">
    <property type="entry name" value="TIM50"/>
</dbReference>
<name>A0A0D6EHR8_SPOSA</name>
<dbReference type="GO" id="GO:0005744">
    <property type="term" value="C:TIM23 mitochondrial import inner membrane translocase complex"/>
    <property type="evidence" value="ECO:0007669"/>
    <property type="project" value="UniProtKB-UniRule"/>
</dbReference>
<keyword evidence="16" id="KW-1185">Reference proteome</keyword>
<comment type="subcellular location">
    <subcellularLocation>
        <location evidence="1 13">Mitochondrion inner membrane</location>
        <topology evidence="1 13">Single-pass membrane protein</topology>
    </subcellularLocation>
</comment>
<keyword evidence="12" id="KW-0472">Membrane</keyword>
<keyword evidence="9" id="KW-1133">Transmembrane helix</keyword>
<feature type="domain" description="FCP1 homology" evidence="14">
    <location>
        <begin position="160"/>
        <end position="307"/>
    </location>
</feature>
<feature type="non-terminal residue" evidence="15">
    <location>
        <position position="1"/>
    </location>
</feature>
<sequence length="498" mass="56660">SCWPRTYRRCGLARSCIPPVDALSTRSSSLAEHFLDLHPDVQPRSEDEIRGFPGERTGAKAQGAAKSSIERKRQNLSRALIALGLTGGAYATYQLGKEWESEEEKMKLIGRSDDKEAIEQAEKGGWEGFVGRIRLRGADHLDYLNRPAWDPLLPPPLPEPHYRPYTLVIDLDDMLIHSSWDIDHGWRTAKRPGVDYFLAYMSQFYEIVLFTTQPAYTAAPIVEKIDPYGAYIPWKLFKEATRYKNKQLIKDLSYLNRPLERTIILDTDASHFQLQPENGIVLAPWHGSKGDATSKELVALIPFLEALAVKGVKDVRPVIKYYEGKHIPTAYFEAELKAKKELEEKWQREKTDNSVKGWISSLFGGLTKVRSSFCRAILELLTDARLGWQTSIRDSPPETDVERVRKNAQKLYLDEQKYWKDNEAAINQQIEEDKQRQLKECVAPPISLCGRKDATDDELLWCGRMSTSVLGFMGLKPPTAAEQLQQQLEQSQQPGAQK</sequence>
<keyword evidence="6" id="KW-0999">Mitochondrion inner membrane</keyword>
<evidence type="ECO:0000259" key="14">
    <source>
        <dbReference type="PROSITE" id="PS50969"/>
    </source>
</evidence>
<dbReference type="Proteomes" id="UP000243876">
    <property type="component" value="Unassembled WGS sequence"/>
</dbReference>
<evidence type="ECO:0000256" key="13">
    <source>
        <dbReference type="RuleBase" id="RU365079"/>
    </source>
</evidence>
<dbReference type="InterPro" id="IPR036412">
    <property type="entry name" value="HAD-like_sf"/>
</dbReference>
<dbReference type="AlphaFoldDB" id="A0A0D6EHR8"/>
<keyword evidence="8 13" id="KW-0809">Transit peptide</keyword>
<accession>A0A0D6EHR8</accession>
<evidence type="ECO:0000256" key="3">
    <source>
        <dbReference type="ARBA" id="ARBA00020799"/>
    </source>
</evidence>
<dbReference type="FunFam" id="3.40.50.1000:FF:000019">
    <property type="entry name" value="Mitochondrial import inner membrane translocase subunit TIM50"/>
    <property type="match status" value="1"/>
</dbReference>
<evidence type="ECO:0000256" key="11">
    <source>
        <dbReference type="ARBA" id="ARBA00023128"/>
    </source>
</evidence>
<evidence type="ECO:0000256" key="10">
    <source>
        <dbReference type="ARBA" id="ARBA00023010"/>
    </source>
</evidence>
<keyword evidence="4 13" id="KW-0813">Transport</keyword>
<keyword evidence="10 13" id="KW-0811">Translocation</keyword>
<reference evidence="16" key="1">
    <citation type="submission" date="2015-02" db="EMBL/GenBank/DDBJ databases">
        <authorList>
            <person name="Gon?alves P."/>
        </authorList>
    </citation>
    <scope>NUCLEOTIDE SEQUENCE [LARGE SCALE GENOMIC DNA]</scope>
</reference>
<protein>
    <recommendedName>
        <fullName evidence="3 13">Mitochondrial import inner membrane translocase subunit TIM50</fullName>
    </recommendedName>
</protein>
<proteinExistence type="inferred from homology"/>
<evidence type="ECO:0000256" key="12">
    <source>
        <dbReference type="ARBA" id="ARBA00023136"/>
    </source>
</evidence>
<dbReference type="PROSITE" id="PS50969">
    <property type="entry name" value="FCP1"/>
    <property type="match status" value="1"/>
</dbReference>
<dbReference type="InterPro" id="IPR023214">
    <property type="entry name" value="HAD_sf"/>
</dbReference>
<comment type="subunit">
    <text evidence="13">Component of the TIM23 complex.</text>
</comment>
<evidence type="ECO:0000313" key="15">
    <source>
        <dbReference type="EMBL" id="CEQ39318.1"/>
    </source>
</evidence>
<dbReference type="SUPFAM" id="SSF56784">
    <property type="entry name" value="HAD-like"/>
    <property type="match status" value="1"/>
</dbReference>
<keyword evidence="5" id="KW-0812">Transmembrane</keyword>
<comment type="similarity">
    <text evidence="2 13">Belongs to the TIM50 family.</text>
</comment>
<keyword evidence="11 13" id="KW-0496">Mitochondrion</keyword>
<keyword evidence="7 13" id="KW-0653">Protein transport</keyword>
<evidence type="ECO:0000256" key="4">
    <source>
        <dbReference type="ARBA" id="ARBA00022448"/>
    </source>
</evidence>
<dbReference type="GO" id="GO:0015031">
    <property type="term" value="P:protein transport"/>
    <property type="evidence" value="ECO:0007669"/>
    <property type="project" value="UniProtKB-KW"/>
</dbReference>
<dbReference type="PANTHER" id="PTHR12210">
    <property type="entry name" value="DULLARD PROTEIN PHOSPHATASE"/>
    <property type="match status" value="1"/>
</dbReference>